<dbReference type="CDD" id="cd16917">
    <property type="entry name" value="HATPase_UhpB-NarQ-NarX-like"/>
    <property type="match status" value="1"/>
</dbReference>
<dbReference type="SMART" id="SM00387">
    <property type="entry name" value="HATPase_c"/>
    <property type="match status" value="1"/>
</dbReference>
<dbReference type="InterPro" id="IPR011712">
    <property type="entry name" value="Sig_transdc_His_kin_sub3_dim/P"/>
</dbReference>
<dbReference type="InterPro" id="IPR036890">
    <property type="entry name" value="HATPase_C_sf"/>
</dbReference>
<comment type="caution">
    <text evidence="5">The sequence shown here is derived from an EMBL/GenBank/DDBJ whole genome shotgun (WGS) entry which is preliminary data.</text>
</comment>
<keyword evidence="2" id="KW-0418">Kinase</keyword>
<gene>
    <name evidence="5" type="ORF">J0I24_07815</name>
</gene>
<dbReference type="InterPro" id="IPR035965">
    <property type="entry name" value="PAS-like_dom_sf"/>
</dbReference>
<name>A0A8I1MWI5_THIA3</name>
<dbReference type="PANTHER" id="PTHR24421">
    <property type="entry name" value="NITRATE/NITRITE SENSOR PROTEIN NARX-RELATED"/>
    <property type="match status" value="1"/>
</dbReference>
<evidence type="ECO:0000256" key="2">
    <source>
        <dbReference type="ARBA" id="ARBA00022777"/>
    </source>
</evidence>
<protein>
    <submittedName>
        <fullName evidence="5">PAS domain-containing protein</fullName>
    </submittedName>
</protein>
<dbReference type="PANTHER" id="PTHR24421:SF59">
    <property type="entry name" value="OXYGEN SENSOR HISTIDINE KINASE NREB"/>
    <property type="match status" value="1"/>
</dbReference>
<evidence type="ECO:0000313" key="6">
    <source>
        <dbReference type="Proteomes" id="UP000664800"/>
    </source>
</evidence>
<dbReference type="Gene3D" id="1.20.5.1930">
    <property type="match status" value="1"/>
</dbReference>
<evidence type="ECO:0000256" key="1">
    <source>
        <dbReference type="ARBA" id="ARBA00022679"/>
    </source>
</evidence>
<sequence length="377" mass="41302">MECKFHSWLPSVPPFQSPPPPVQDLSSDDTPWAAHPLSGFGLVFQLSQRAGQLQFTQASESAQMVCGLSAQALLRSSTAFVGRIHAADQADFHASLQASALHGEPWNWEGRILTEGEIKWINIRAAVKRLDATQVQWNGIMINISHARRRESDLRDMAAHMERAREQERARLARDMHDELGQLLTALKMDISLLRRRLGPDDAQLNSMTHLVDAATAAGRRVAAQLRPAVLDLGLSDGLLWLAEEFSQRYGIPVSHQIEGAGELDDLTAIQIFRIAQEAFTNIARHAQAKSVRLTLARTPGLIALDIVDDGLGFTPATQTSEKSFGLRGMRERAHLLGGTLDCASVPNHGTTLRVRVPCTERGTPADAPTYGKPISA</sequence>
<dbReference type="GO" id="GO:0046983">
    <property type="term" value="F:protein dimerization activity"/>
    <property type="evidence" value="ECO:0007669"/>
    <property type="project" value="InterPro"/>
</dbReference>
<evidence type="ECO:0000313" key="5">
    <source>
        <dbReference type="EMBL" id="MBN8744205.1"/>
    </source>
</evidence>
<dbReference type="AlphaFoldDB" id="A0A8I1MWI5"/>
<evidence type="ECO:0000256" key="3">
    <source>
        <dbReference type="ARBA" id="ARBA00023012"/>
    </source>
</evidence>
<dbReference type="Proteomes" id="UP000664800">
    <property type="component" value="Unassembled WGS sequence"/>
</dbReference>
<dbReference type="Gene3D" id="3.30.450.20">
    <property type="entry name" value="PAS domain"/>
    <property type="match status" value="1"/>
</dbReference>
<organism evidence="5 6">
    <name type="scientific">Thiomonas arsenitoxydans (strain DSM 22701 / CIP 110005 / 3As)</name>
    <dbReference type="NCBI Taxonomy" id="426114"/>
    <lineage>
        <taxon>Bacteria</taxon>
        <taxon>Pseudomonadati</taxon>
        <taxon>Pseudomonadota</taxon>
        <taxon>Betaproteobacteria</taxon>
        <taxon>Burkholderiales</taxon>
        <taxon>Thiomonas</taxon>
    </lineage>
</organism>
<dbReference type="GO" id="GO:0016020">
    <property type="term" value="C:membrane"/>
    <property type="evidence" value="ECO:0007669"/>
    <property type="project" value="InterPro"/>
</dbReference>
<accession>A0A8I1MWI5</accession>
<dbReference type="EMBL" id="JAFKMR010000016">
    <property type="protein sequence ID" value="MBN8744205.1"/>
    <property type="molecule type" value="Genomic_DNA"/>
</dbReference>
<keyword evidence="3" id="KW-0902">Two-component regulatory system</keyword>
<dbReference type="Pfam" id="PF07730">
    <property type="entry name" value="HisKA_3"/>
    <property type="match status" value="1"/>
</dbReference>
<dbReference type="Pfam" id="PF02518">
    <property type="entry name" value="HATPase_c"/>
    <property type="match status" value="1"/>
</dbReference>
<dbReference type="InterPro" id="IPR003594">
    <property type="entry name" value="HATPase_dom"/>
</dbReference>
<reference evidence="5" key="1">
    <citation type="submission" date="2021-02" db="EMBL/GenBank/DDBJ databases">
        <title>Thiocyanate and organic carbon inputs drive convergent selection for specific autotrophic Afipia and Thiobacillus strains within complex microbiomes.</title>
        <authorList>
            <person name="Huddy R.J."/>
            <person name="Sachdeva R."/>
            <person name="Kadzinga F."/>
            <person name="Kantor R.S."/>
            <person name="Harrison S.T.L."/>
            <person name="Banfield J.F."/>
        </authorList>
    </citation>
    <scope>NUCLEOTIDE SEQUENCE</scope>
    <source>
        <strain evidence="5">SCN18_13_7_16_R3_B_64_19</strain>
    </source>
</reference>
<dbReference type="SUPFAM" id="SSF55785">
    <property type="entry name" value="PYP-like sensor domain (PAS domain)"/>
    <property type="match status" value="1"/>
</dbReference>
<dbReference type="Pfam" id="PF08447">
    <property type="entry name" value="PAS_3"/>
    <property type="match status" value="1"/>
</dbReference>
<feature type="domain" description="Histidine kinase/HSP90-like ATPase" evidence="4">
    <location>
        <begin position="267"/>
        <end position="361"/>
    </location>
</feature>
<dbReference type="Gene3D" id="3.30.565.10">
    <property type="entry name" value="Histidine kinase-like ATPase, C-terminal domain"/>
    <property type="match status" value="1"/>
</dbReference>
<keyword evidence="1" id="KW-0808">Transferase</keyword>
<dbReference type="InterPro" id="IPR013655">
    <property type="entry name" value="PAS_fold_3"/>
</dbReference>
<dbReference type="SUPFAM" id="SSF55874">
    <property type="entry name" value="ATPase domain of HSP90 chaperone/DNA topoisomerase II/histidine kinase"/>
    <property type="match status" value="1"/>
</dbReference>
<proteinExistence type="predicted"/>
<dbReference type="GO" id="GO:0000155">
    <property type="term" value="F:phosphorelay sensor kinase activity"/>
    <property type="evidence" value="ECO:0007669"/>
    <property type="project" value="InterPro"/>
</dbReference>
<dbReference type="InterPro" id="IPR050482">
    <property type="entry name" value="Sensor_HK_TwoCompSys"/>
</dbReference>
<evidence type="ECO:0000259" key="4">
    <source>
        <dbReference type="SMART" id="SM00387"/>
    </source>
</evidence>